<proteinExistence type="predicted"/>
<dbReference type="Proteomes" id="UP001058271">
    <property type="component" value="Chromosome"/>
</dbReference>
<organism evidence="1 2">
    <name type="scientific">Dactylosporangium roseum</name>
    <dbReference type="NCBI Taxonomy" id="47989"/>
    <lineage>
        <taxon>Bacteria</taxon>
        <taxon>Bacillati</taxon>
        <taxon>Actinomycetota</taxon>
        <taxon>Actinomycetes</taxon>
        <taxon>Micromonosporales</taxon>
        <taxon>Micromonosporaceae</taxon>
        <taxon>Dactylosporangium</taxon>
    </lineage>
</organism>
<dbReference type="RefSeq" id="WP_260726149.1">
    <property type="nucleotide sequence ID" value="NZ_BAAABS010000053.1"/>
</dbReference>
<reference evidence="1" key="1">
    <citation type="submission" date="2021-04" db="EMBL/GenBank/DDBJ databases">
        <title>Biosynthetic gene clusters of Dactylosporangioum roseum.</title>
        <authorList>
            <person name="Hartkoorn R.C."/>
            <person name="Beaudoing E."/>
            <person name="Hot D."/>
            <person name="Moureu S."/>
        </authorList>
    </citation>
    <scope>NUCLEOTIDE SEQUENCE</scope>
    <source>
        <strain evidence="1">NRRL B-16295</strain>
    </source>
</reference>
<dbReference type="EMBL" id="CP073721">
    <property type="protein sequence ID" value="UWZ36803.1"/>
    <property type="molecule type" value="Genomic_DNA"/>
</dbReference>
<protein>
    <submittedName>
        <fullName evidence="1">Uncharacterized protein</fullName>
    </submittedName>
</protein>
<name>A0ABY5Z423_9ACTN</name>
<keyword evidence="2" id="KW-1185">Reference proteome</keyword>
<evidence type="ECO:0000313" key="1">
    <source>
        <dbReference type="EMBL" id="UWZ36803.1"/>
    </source>
</evidence>
<accession>A0ABY5Z423</accession>
<sequence>MPTTSRRTVEPFPGITDYFRRVDLRAALDSLTGLSIGDAIGARVRAATAAPTGSAGIPSE</sequence>
<gene>
    <name evidence="1" type="ORF">Drose_00125</name>
</gene>
<evidence type="ECO:0000313" key="2">
    <source>
        <dbReference type="Proteomes" id="UP001058271"/>
    </source>
</evidence>